<dbReference type="Pfam" id="PF01008">
    <property type="entry name" value="IF-2B"/>
    <property type="match status" value="1"/>
</dbReference>
<evidence type="ECO:0000256" key="6">
    <source>
        <dbReference type="ARBA" id="ARBA00044147"/>
    </source>
</evidence>
<dbReference type="EMBL" id="CAACVR010000001">
    <property type="protein sequence ID" value="VEU19742.1"/>
    <property type="molecule type" value="Genomic_DNA"/>
</dbReference>
<dbReference type="AlphaFoldDB" id="A0A448YFQ1"/>
<evidence type="ECO:0000313" key="12">
    <source>
        <dbReference type="Proteomes" id="UP000290900"/>
    </source>
</evidence>
<gene>
    <name evidence="11" type="ORF">BRENAR_LOCUS478</name>
</gene>
<dbReference type="PANTHER" id="PTHR10233:SF14">
    <property type="entry name" value="TRANSLATION INITIATION FACTOR EIF-2B SUBUNIT DELTA"/>
    <property type="match status" value="1"/>
</dbReference>
<keyword evidence="12" id="KW-1185">Reference proteome</keyword>
<evidence type="ECO:0000313" key="11">
    <source>
        <dbReference type="EMBL" id="VEU19742.1"/>
    </source>
</evidence>
<evidence type="ECO:0000256" key="10">
    <source>
        <dbReference type="SAM" id="MobiDB-lite"/>
    </source>
</evidence>
<comment type="subunit">
    <text evidence="8">Component of the translation initiation factor 2B (eIF2B) complex which is a heterodecamer of two sets of five different subunits: alpha, beta, gamma, delta and epsilon. Subunits alpha, beta and delta comprise a regulatory subcomplex and subunits epsilon and gamma comprise a catalytic subcomplex. Within the complex, the hexameric regulatory complex resides at the center, with the two heterodimeric catalytic subcomplexes bound on opposite sides.</text>
</comment>
<feature type="compositionally biased region" description="Basic and acidic residues" evidence="10">
    <location>
        <begin position="37"/>
        <end position="58"/>
    </location>
</feature>
<accession>A0A448YFQ1</accession>
<name>A0A448YFQ1_BRENA</name>
<evidence type="ECO:0000256" key="7">
    <source>
        <dbReference type="ARBA" id="ARBA00044356"/>
    </source>
</evidence>
<feature type="compositionally biased region" description="Basic residues" evidence="10">
    <location>
        <begin position="59"/>
        <end position="69"/>
    </location>
</feature>
<dbReference type="GO" id="GO:0005829">
    <property type="term" value="C:cytosol"/>
    <property type="evidence" value="ECO:0007669"/>
    <property type="project" value="UniProtKB-SubCell"/>
</dbReference>
<dbReference type="OrthoDB" id="10254737at2759"/>
<comment type="subcellular location">
    <subcellularLocation>
        <location evidence="1">Cytoplasm</location>
        <location evidence="1">Cytosol</location>
    </subcellularLocation>
</comment>
<dbReference type="Gene3D" id="3.40.50.10470">
    <property type="entry name" value="Translation initiation factor eif-2b, domain 2"/>
    <property type="match status" value="1"/>
</dbReference>
<protein>
    <recommendedName>
        <fullName evidence="6">Translation initiation factor eIF2B subunit delta</fullName>
    </recommendedName>
    <alternativeName>
        <fullName evidence="7">eIF2B GDP-GTP exchange factor subunit delta</fullName>
    </alternativeName>
</protein>
<dbReference type="InterPro" id="IPR000649">
    <property type="entry name" value="IF-2B-related"/>
</dbReference>
<evidence type="ECO:0000256" key="9">
    <source>
        <dbReference type="RuleBase" id="RU003814"/>
    </source>
</evidence>
<evidence type="ECO:0000256" key="4">
    <source>
        <dbReference type="ARBA" id="ARBA00022540"/>
    </source>
</evidence>
<reference evidence="11 12" key="1">
    <citation type="submission" date="2018-12" db="EMBL/GenBank/DDBJ databases">
        <authorList>
            <person name="Tiukova I."/>
            <person name="Dainat J."/>
        </authorList>
    </citation>
    <scope>NUCLEOTIDE SEQUENCE [LARGE SCALE GENOMIC DNA]</scope>
</reference>
<dbReference type="FunCoup" id="A0A448YFQ1">
    <property type="interactions" value="828"/>
</dbReference>
<feature type="region of interest" description="Disordered" evidence="10">
    <location>
        <begin position="1"/>
        <end position="90"/>
    </location>
</feature>
<sequence length="502" mass="56677">MSEKETKTIVLEGPGDVPQPPSEAIKVVLESPKSPKSPRDPKEQAHEERSLSNKELKAMKKKAKAAKRAAAKEADGQAGGSANTPKTASHIKKQIFSAKMKDNNMRTPPMFGHLETREERISASPIIASIIHPSVLSLTLKISTYKIVGSTDRCMSMLDAFKDVIRSYETPAGTSLQRNLTSHLSHQIEYLKTGRPLSISMGNAIRWLKQRISLVPIDLNDEDGKRMLVDEIDQFIKEKILYSDRVIEEYASKHIQNNSKILTYAHSRVLFELFKYCAVEQGKHFEIYIIDSKPLFEGRKLAKKLAKIENIRCHYNMVNSLSSVLEKSNIDFCFLGAHSMLSNGRLYSRVGTALVAMASNHKNVPVLVCCESIKFSDKVQLDSVTLNELGDSNDLINTRPFNKVGLNLQQYLNRLEREKEEKAQKNPQKQNSKQQRARNDGHGVDYEEDTVLSNWKDLKKLFILNILYDLTPPEYIQKVITELGALPPSSVPVILREYKSIT</sequence>
<keyword evidence="4" id="KW-0396">Initiation factor</keyword>
<dbReference type="PANTHER" id="PTHR10233">
    <property type="entry name" value="TRANSLATION INITIATION FACTOR EIF-2B"/>
    <property type="match status" value="1"/>
</dbReference>
<evidence type="ECO:0000256" key="8">
    <source>
        <dbReference type="ARBA" id="ARBA00046432"/>
    </source>
</evidence>
<feature type="region of interest" description="Disordered" evidence="10">
    <location>
        <begin position="418"/>
        <end position="443"/>
    </location>
</feature>
<dbReference type="STRING" id="13370.A0A448YFQ1"/>
<keyword evidence="3" id="KW-0963">Cytoplasm</keyword>
<organism evidence="11 12">
    <name type="scientific">Brettanomyces naardenensis</name>
    <name type="common">Yeast</name>
    <dbReference type="NCBI Taxonomy" id="13370"/>
    <lineage>
        <taxon>Eukaryota</taxon>
        <taxon>Fungi</taxon>
        <taxon>Dikarya</taxon>
        <taxon>Ascomycota</taxon>
        <taxon>Saccharomycotina</taxon>
        <taxon>Pichiomycetes</taxon>
        <taxon>Pichiales</taxon>
        <taxon>Pichiaceae</taxon>
        <taxon>Brettanomyces</taxon>
    </lineage>
</organism>
<feature type="compositionally biased region" description="Low complexity" evidence="10">
    <location>
        <begin position="425"/>
        <end position="434"/>
    </location>
</feature>
<evidence type="ECO:0000256" key="5">
    <source>
        <dbReference type="ARBA" id="ARBA00022917"/>
    </source>
</evidence>
<evidence type="ECO:0000256" key="1">
    <source>
        <dbReference type="ARBA" id="ARBA00004514"/>
    </source>
</evidence>
<dbReference type="InterPro" id="IPR037171">
    <property type="entry name" value="NagB/RpiA_transferase-like"/>
</dbReference>
<evidence type="ECO:0000256" key="3">
    <source>
        <dbReference type="ARBA" id="ARBA00022490"/>
    </source>
</evidence>
<dbReference type="InterPro" id="IPR042529">
    <property type="entry name" value="IF_2B-like_C"/>
</dbReference>
<dbReference type="GO" id="GO:0003743">
    <property type="term" value="F:translation initiation factor activity"/>
    <property type="evidence" value="ECO:0007669"/>
    <property type="project" value="UniProtKB-KW"/>
</dbReference>
<proteinExistence type="inferred from homology"/>
<dbReference type="SUPFAM" id="SSF100950">
    <property type="entry name" value="NagB/RpiA/CoA transferase-like"/>
    <property type="match status" value="1"/>
</dbReference>
<keyword evidence="5" id="KW-0648">Protein biosynthesis</keyword>
<dbReference type="Proteomes" id="UP000290900">
    <property type="component" value="Unassembled WGS sequence"/>
</dbReference>
<evidence type="ECO:0000256" key="2">
    <source>
        <dbReference type="ARBA" id="ARBA00007251"/>
    </source>
</evidence>
<dbReference type="InParanoid" id="A0A448YFQ1"/>
<comment type="similarity">
    <text evidence="2 9">Belongs to the eIF-2B alpha/beta/delta subunits family.</text>
</comment>